<dbReference type="InterPro" id="IPR012340">
    <property type="entry name" value="NA-bd_OB-fold"/>
</dbReference>
<dbReference type="SUPFAM" id="SSF50249">
    <property type="entry name" value="Nucleic acid-binding proteins"/>
    <property type="match status" value="1"/>
</dbReference>
<reference evidence="3" key="1">
    <citation type="submission" date="2021-02" db="EMBL/GenBank/DDBJ databases">
        <authorList>
            <person name="Nowell W R."/>
        </authorList>
    </citation>
    <scope>NUCLEOTIDE SEQUENCE</scope>
</reference>
<dbReference type="EMBL" id="CAJNOW010004439">
    <property type="protein sequence ID" value="CAF1416743.1"/>
    <property type="molecule type" value="Genomic_DNA"/>
</dbReference>
<feature type="domain" description="CSD" evidence="1">
    <location>
        <begin position="41"/>
        <end position="101"/>
    </location>
</feature>
<dbReference type="Proteomes" id="UP000663834">
    <property type="component" value="Unassembled WGS sequence"/>
</dbReference>
<evidence type="ECO:0000259" key="1">
    <source>
        <dbReference type="Pfam" id="PF00313"/>
    </source>
</evidence>
<name>A0A815TN54_9BILA</name>
<dbReference type="Pfam" id="PF00313">
    <property type="entry name" value="CSD"/>
    <property type="match status" value="1"/>
</dbReference>
<protein>
    <recommendedName>
        <fullName evidence="1">CSD domain-containing protein</fullName>
    </recommendedName>
</protein>
<evidence type="ECO:0000313" key="4">
    <source>
        <dbReference type="Proteomes" id="UP000663855"/>
    </source>
</evidence>
<accession>A0A815TN54</accession>
<dbReference type="AlphaFoldDB" id="A0A815TN54"/>
<evidence type="ECO:0000313" key="3">
    <source>
        <dbReference type="EMBL" id="CAF1505260.1"/>
    </source>
</evidence>
<dbReference type="InterPro" id="IPR002059">
    <property type="entry name" value="CSP_DNA-bd"/>
</dbReference>
<evidence type="ECO:0000313" key="2">
    <source>
        <dbReference type="EMBL" id="CAF1416743.1"/>
    </source>
</evidence>
<comment type="caution">
    <text evidence="3">The sequence shown here is derived from an EMBL/GenBank/DDBJ whole genome shotgun (WGS) entry which is preliminary data.</text>
</comment>
<gene>
    <name evidence="3" type="ORF">CJN711_LOCUS27483</name>
    <name evidence="2" type="ORF">KQP761_LOCUS10386</name>
</gene>
<dbReference type="Proteomes" id="UP000663855">
    <property type="component" value="Unassembled WGS sequence"/>
</dbReference>
<proteinExistence type="predicted"/>
<dbReference type="GO" id="GO:0003676">
    <property type="term" value="F:nucleic acid binding"/>
    <property type="evidence" value="ECO:0007669"/>
    <property type="project" value="InterPro"/>
</dbReference>
<organism evidence="3 4">
    <name type="scientific">Rotaria magnacalcarata</name>
    <dbReference type="NCBI Taxonomy" id="392030"/>
    <lineage>
        <taxon>Eukaryota</taxon>
        <taxon>Metazoa</taxon>
        <taxon>Spiralia</taxon>
        <taxon>Gnathifera</taxon>
        <taxon>Rotifera</taxon>
        <taxon>Eurotatoria</taxon>
        <taxon>Bdelloidea</taxon>
        <taxon>Philodinida</taxon>
        <taxon>Philodinidae</taxon>
        <taxon>Rotaria</taxon>
    </lineage>
</organism>
<dbReference type="EMBL" id="CAJNOV010012987">
    <property type="protein sequence ID" value="CAF1505260.1"/>
    <property type="molecule type" value="Genomic_DNA"/>
</dbReference>
<sequence length="162" mass="19016">MSNNTTISDEEVIVFDELERENKKPEANTNQKAYDTRIYSGQIVSYNVQRQFGFIKASSKNCNGNKDVFFHETDIINYRNLRKINVEDTCKFQIKNEQKGKKLLISNYSKTICKSKVSKKQIKLTIDNNLLIINQNYFKTLCQLTSIFYNQIIFIIKIEIIH</sequence>
<dbReference type="Gene3D" id="2.40.50.140">
    <property type="entry name" value="Nucleic acid-binding proteins"/>
    <property type="match status" value="1"/>
</dbReference>